<evidence type="ECO:0000313" key="2">
    <source>
        <dbReference type="EMBL" id="CAI8052423.1"/>
    </source>
</evidence>
<keyword evidence="1" id="KW-0732">Signal</keyword>
<keyword evidence="3" id="KW-1185">Reference proteome</keyword>
<dbReference type="EMBL" id="CASHTH010004012">
    <property type="protein sequence ID" value="CAI8052423.1"/>
    <property type="molecule type" value="Genomic_DNA"/>
</dbReference>
<organism evidence="2 3">
    <name type="scientific">Geodia barretti</name>
    <name type="common">Barrett's horny sponge</name>
    <dbReference type="NCBI Taxonomy" id="519541"/>
    <lineage>
        <taxon>Eukaryota</taxon>
        <taxon>Metazoa</taxon>
        <taxon>Porifera</taxon>
        <taxon>Demospongiae</taxon>
        <taxon>Heteroscleromorpha</taxon>
        <taxon>Tetractinellida</taxon>
        <taxon>Astrophorina</taxon>
        <taxon>Geodiidae</taxon>
        <taxon>Geodia</taxon>
    </lineage>
</organism>
<evidence type="ECO:0000256" key="1">
    <source>
        <dbReference type="SAM" id="SignalP"/>
    </source>
</evidence>
<dbReference type="AlphaFoldDB" id="A0AA35TQ73"/>
<proteinExistence type="predicted"/>
<gene>
    <name evidence="2" type="ORF">GBAR_LOCUS28668</name>
</gene>
<feature type="chain" id="PRO_5041247025" evidence="1">
    <location>
        <begin position="27"/>
        <end position="160"/>
    </location>
</feature>
<accession>A0AA35TQ73</accession>
<name>A0AA35TQ73_GEOBA</name>
<reference evidence="2" key="1">
    <citation type="submission" date="2023-03" db="EMBL/GenBank/DDBJ databases">
        <authorList>
            <person name="Steffen K."/>
            <person name="Cardenas P."/>
        </authorList>
    </citation>
    <scope>NUCLEOTIDE SEQUENCE</scope>
</reference>
<evidence type="ECO:0000313" key="3">
    <source>
        <dbReference type="Proteomes" id="UP001174909"/>
    </source>
</evidence>
<feature type="non-terminal residue" evidence="2">
    <location>
        <position position="160"/>
    </location>
</feature>
<comment type="caution">
    <text evidence="2">The sequence shown here is derived from an EMBL/GenBank/DDBJ whole genome shotgun (WGS) entry which is preliminary data.</text>
</comment>
<sequence>MMVVSRPGLILLSTALCALLAPSLCAQKIPPCESDIWGIAYEANAEEGHAELVIIVPGASDEIESVSSILTCTDLEVNGTGKSVVQVDEGENTTVFQISVPEPKDVKEFEEQGGWMTHHCVLQLSYLSATEPDVSAHETECEVKLLTVFGRILPRCSLER</sequence>
<dbReference type="Proteomes" id="UP001174909">
    <property type="component" value="Unassembled WGS sequence"/>
</dbReference>
<protein>
    <submittedName>
        <fullName evidence="2">Uncharacterized protein</fullName>
    </submittedName>
</protein>
<feature type="signal peptide" evidence="1">
    <location>
        <begin position="1"/>
        <end position="26"/>
    </location>
</feature>